<keyword evidence="3" id="KW-0804">Transcription</keyword>
<dbReference type="Gene3D" id="1.10.620.20">
    <property type="entry name" value="Ribonucleotide Reductase, subunit A"/>
    <property type="match status" value="1"/>
</dbReference>
<dbReference type="Pfam" id="PF04945">
    <property type="entry name" value="YHS"/>
    <property type="match status" value="1"/>
</dbReference>
<dbReference type="InterPro" id="IPR036390">
    <property type="entry name" value="WH_DNA-bd_sf"/>
</dbReference>
<sequence>MYKQIFELHADTYKALAAAKRLEIVQLLRDQELTVTKIQQMLGLPQPNLSQHLQVLREHKLVNTKRNGQHVYYKLSHPNVVKSVDLVREMLVEQNRGDDKLTEELRLKMKDLVPLSIDPVCHMRVSPKTAAEATGYKGRTYYFCASGCKKTFKKSPQKYVRQ</sequence>
<dbReference type="GO" id="GO:0016491">
    <property type="term" value="F:oxidoreductase activity"/>
    <property type="evidence" value="ECO:0007669"/>
    <property type="project" value="InterPro"/>
</dbReference>
<keyword evidence="1" id="KW-0805">Transcription regulation</keyword>
<dbReference type="InterPro" id="IPR007029">
    <property type="entry name" value="YHS_dom"/>
</dbReference>
<dbReference type="Pfam" id="PF01022">
    <property type="entry name" value="HTH_5"/>
    <property type="match status" value="1"/>
</dbReference>
<dbReference type="InterPro" id="IPR012348">
    <property type="entry name" value="RNR-like"/>
</dbReference>
<dbReference type="InterPro" id="IPR009078">
    <property type="entry name" value="Ferritin-like_SF"/>
</dbReference>
<dbReference type="PROSITE" id="PS50987">
    <property type="entry name" value="HTH_ARSR_2"/>
    <property type="match status" value="1"/>
</dbReference>
<dbReference type="GO" id="GO:0003700">
    <property type="term" value="F:DNA-binding transcription factor activity"/>
    <property type="evidence" value="ECO:0007669"/>
    <property type="project" value="InterPro"/>
</dbReference>
<feature type="domain" description="HTH arsR-type" evidence="4">
    <location>
        <begin position="1"/>
        <end position="95"/>
    </location>
</feature>
<comment type="caution">
    <text evidence="5">The sequence shown here is derived from an EMBL/GenBank/DDBJ whole genome shotgun (WGS) entry which is preliminary data.</text>
</comment>
<evidence type="ECO:0000256" key="1">
    <source>
        <dbReference type="ARBA" id="ARBA00023015"/>
    </source>
</evidence>
<dbReference type="PANTHER" id="PTHR33154">
    <property type="entry name" value="TRANSCRIPTIONAL REGULATOR, ARSR FAMILY"/>
    <property type="match status" value="1"/>
</dbReference>
<dbReference type="InterPro" id="IPR001845">
    <property type="entry name" value="HTH_ArsR_DNA-bd_dom"/>
</dbReference>
<evidence type="ECO:0000259" key="4">
    <source>
        <dbReference type="PROSITE" id="PS50987"/>
    </source>
</evidence>
<evidence type="ECO:0000313" key="5">
    <source>
        <dbReference type="EMBL" id="KKU60475.1"/>
    </source>
</evidence>
<dbReference type="GO" id="GO:0003677">
    <property type="term" value="F:DNA binding"/>
    <property type="evidence" value="ECO:0007669"/>
    <property type="project" value="UniProtKB-KW"/>
</dbReference>
<dbReference type="SUPFAM" id="SSF47240">
    <property type="entry name" value="Ferritin-like"/>
    <property type="match status" value="1"/>
</dbReference>
<dbReference type="Gene3D" id="1.10.10.10">
    <property type="entry name" value="Winged helix-like DNA-binding domain superfamily/Winged helix DNA-binding domain"/>
    <property type="match status" value="1"/>
</dbReference>
<reference evidence="5 6" key="1">
    <citation type="journal article" date="2015" name="Nature">
        <title>rRNA introns, odd ribosomes, and small enigmatic genomes across a large radiation of phyla.</title>
        <authorList>
            <person name="Brown C.T."/>
            <person name="Hug L.A."/>
            <person name="Thomas B.C."/>
            <person name="Sharon I."/>
            <person name="Castelle C.J."/>
            <person name="Singh A."/>
            <person name="Wilkins M.J."/>
            <person name="Williams K.H."/>
            <person name="Banfield J.F."/>
        </authorList>
    </citation>
    <scope>NUCLEOTIDE SEQUENCE [LARGE SCALE GENOMIC DNA]</scope>
</reference>
<dbReference type="Proteomes" id="UP000033860">
    <property type="component" value="Unassembled WGS sequence"/>
</dbReference>
<dbReference type="InterPro" id="IPR051081">
    <property type="entry name" value="HTH_MetalResp_TranReg"/>
</dbReference>
<accession>A0A0G1URX8</accession>
<dbReference type="SMART" id="SM00746">
    <property type="entry name" value="TRASH"/>
    <property type="match status" value="1"/>
</dbReference>
<dbReference type="EMBL" id="LCNT01000010">
    <property type="protein sequence ID" value="KKU60475.1"/>
    <property type="molecule type" value="Genomic_DNA"/>
</dbReference>
<gene>
    <name evidence="5" type="ORF">UX85_C0010G0008</name>
</gene>
<evidence type="ECO:0000256" key="3">
    <source>
        <dbReference type="ARBA" id="ARBA00023163"/>
    </source>
</evidence>
<evidence type="ECO:0000313" key="6">
    <source>
        <dbReference type="Proteomes" id="UP000033860"/>
    </source>
</evidence>
<dbReference type="InterPro" id="IPR011991">
    <property type="entry name" value="ArsR-like_HTH"/>
</dbReference>
<evidence type="ECO:0000256" key="2">
    <source>
        <dbReference type="ARBA" id="ARBA00023125"/>
    </source>
</evidence>
<dbReference type="AlphaFoldDB" id="A0A0G1URX8"/>
<keyword evidence="2" id="KW-0238">DNA-binding</keyword>
<dbReference type="NCBIfam" id="NF033788">
    <property type="entry name" value="HTH_metalloreg"/>
    <property type="match status" value="1"/>
</dbReference>
<dbReference type="PANTHER" id="PTHR33154:SF18">
    <property type="entry name" value="ARSENICAL RESISTANCE OPERON REPRESSOR"/>
    <property type="match status" value="1"/>
</dbReference>
<dbReference type="InterPro" id="IPR036388">
    <property type="entry name" value="WH-like_DNA-bd_sf"/>
</dbReference>
<dbReference type="PRINTS" id="PR00778">
    <property type="entry name" value="HTHARSR"/>
</dbReference>
<organism evidence="5 6">
    <name type="scientific">Candidatus Beckwithbacteria bacterium GW2011_GWB1_47_15</name>
    <dbReference type="NCBI Taxonomy" id="1618371"/>
    <lineage>
        <taxon>Bacteria</taxon>
        <taxon>Candidatus Beckwithiibacteriota</taxon>
    </lineage>
</organism>
<dbReference type="CDD" id="cd00090">
    <property type="entry name" value="HTH_ARSR"/>
    <property type="match status" value="1"/>
</dbReference>
<protein>
    <submittedName>
        <fullName evidence="5">Regulatory protein ArsR</fullName>
    </submittedName>
</protein>
<dbReference type="SMART" id="SM00418">
    <property type="entry name" value="HTH_ARSR"/>
    <property type="match status" value="1"/>
</dbReference>
<dbReference type="SUPFAM" id="SSF46785">
    <property type="entry name" value="Winged helix' DNA-binding domain"/>
    <property type="match status" value="1"/>
</dbReference>
<name>A0A0G1URX8_9BACT</name>
<proteinExistence type="predicted"/>
<dbReference type="InterPro" id="IPR011017">
    <property type="entry name" value="TRASH_dom"/>
</dbReference>